<evidence type="ECO:0000256" key="3">
    <source>
        <dbReference type="ARBA" id="ARBA00022552"/>
    </source>
</evidence>
<dbReference type="RefSeq" id="WP_006501316.1">
    <property type="nucleotide sequence ID" value="NZ_BAGZ01000001.1"/>
</dbReference>
<evidence type="ECO:0000313" key="9">
    <source>
        <dbReference type="Proteomes" id="UP000008495"/>
    </source>
</evidence>
<evidence type="ECO:0000259" key="7">
    <source>
        <dbReference type="Pfam" id="PF24986"/>
    </source>
</evidence>
<comment type="caution">
    <text evidence="8">The sequence shown here is derived from an EMBL/GenBank/DDBJ whole genome shotgun (WGS) entry which is preliminary data.</text>
</comment>
<keyword evidence="2 5" id="KW-0690">Ribosome biogenesis</keyword>
<feature type="domain" description="RimM N-terminal" evidence="6">
    <location>
        <begin position="4"/>
        <end position="86"/>
    </location>
</feature>
<dbReference type="Gene3D" id="2.40.30.60">
    <property type="entry name" value="RimM"/>
    <property type="match status" value="1"/>
</dbReference>
<dbReference type="InterPro" id="IPR011033">
    <property type="entry name" value="PRC_barrel-like_sf"/>
</dbReference>
<evidence type="ECO:0000259" key="6">
    <source>
        <dbReference type="Pfam" id="PF01782"/>
    </source>
</evidence>
<evidence type="ECO:0000256" key="4">
    <source>
        <dbReference type="ARBA" id="ARBA00023186"/>
    </source>
</evidence>
<accession>K6UKP0</accession>
<dbReference type="GO" id="GO:0005737">
    <property type="term" value="C:cytoplasm"/>
    <property type="evidence" value="ECO:0007669"/>
    <property type="project" value="UniProtKB-SubCell"/>
</dbReference>
<sequence length="170" mass="18138">MDTVVARIGKAHGLRGEVTVQIHTDDPENRFSPGAVFVVEGLPDTEELVLSTARVHNGIWLLGFEGHPDRTAAEALRGGRLVLPAEESDGEGWYESELIGLSVFSLSGERLGQVTGLSIGAAQDRLSVRLDDGRTGSVPFVEALVPIVDLANERVVIDAPDGLFDLDGAR</sequence>
<dbReference type="NCBIfam" id="TIGR02273">
    <property type="entry name" value="16S_RimM"/>
    <property type="match status" value="1"/>
</dbReference>
<dbReference type="AlphaFoldDB" id="K6UKP0"/>
<evidence type="ECO:0000256" key="2">
    <source>
        <dbReference type="ARBA" id="ARBA00022517"/>
    </source>
</evidence>
<protein>
    <recommendedName>
        <fullName evidence="5">Ribosome maturation factor RimM</fullName>
    </recommendedName>
</protein>
<dbReference type="PANTHER" id="PTHR33692">
    <property type="entry name" value="RIBOSOME MATURATION FACTOR RIMM"/>
    <property type="match status" value="1"/>
</dbReference>
<keyword evidence="9" id="KW-1185">Reference proteome</keyword>
<dbReference type="GO" id="GO:0042274">
    <property type="term" value="P:ribosomal small subunit biogenesis"/>
    <property type="evidence" value="ECO:0007669"/>
    <property type="project" value="UniProtKB-UniRule"/>
</dbReference>
<dbReference type="InterPro" id="IPR011961">
    <property type="entry name" value="RimM"/>
</dbReference>
<dbReference type="Proteomes" id="UP000008495">
    <property type="component" value="Unassembled WGS sequence"/>
</dbReference>
<name>K6UKP0_9MICO</name>
<reference evidence="8 9" key="1">
    <citation type="submission" date="2012-08" db="EMBL/GenBank/DDBJ databases">
        <title>Whole genome shotgun sequence of Austwickia chelonae NBRC 105200.</title>
        <authorList>
            <person name="Yoshida I."/>
            <person name="Hosoyama A."/>
            <person name="Tsuchikane K."/>
            <person name="Katsumata H."/>
            <person name="Ando Y."/>
            <person name="Ohji S."/>
            <person name="Hamada M."/>
            <person name="Tamura T."/>
            <person name="Yamazoe A."/>
            <person name="Yamazaki S."/>
            <person name="Fujita N."/>
        </authorList>
    </citation>
    <scope>NUCLEOTIDE SEQUENCE [LARGE SCALE GENOMIC DNA]</scope>
    <source>
        <strain evidence="8 9">NBRC 105200</strain>
    </source>
</reference>
<dbReference type="InterPro" id="IPR056792">
    <property type="entry name" value="PRC_RimM"/>
</dbReference>
<evidence type="ECO:0000313" key="8">
    <source>
        <dbReference type="EMBL" id="GAB76566.1"/>
    </source>
</evidence>
<dbReference type="InterPro" id="IPR009000">
    <property type="entry name" value="Transl_B-barrel_sf"/>
</dbReference>
<keyword evidence="3 5" id="KW-0698">rRNA processing</keyword>
<comment type="domain">
    <text evidence="5">The PRC barrel domain binds ribosomal protein uS19.</text>
</comment>
<comment type="function">
    <text evidence="5">An accessory protein needed during the final step in the assembly of 30S ribosomal subunit, possibly for assembly of the head region. Essential for efficient processing of 16S rRNA. May be needed both before and after RbfA during the maturation of 16S rRNA. It has affinity for free ribosomal 30S subunits but not for 70S ribosomes.</text>
</comment>
<dbReference type="OrthoDB" id="5381335at2"/>
<dbReference type="Pfam" id="PF24986">
    <property type="entry name" value="PRC_RimM"/>
    <property type="match status" value="1"/>
</dbReference>
<dbReference type="GO" id="GO:0043022">
    <property type="term" value="F:ribosome binding"/>
    <property type="evidence" value="ECO:0007669"/>
    <property type="project" value="InterPro"/>
</dbReference>
<gene>
    <name evidence="5 8" type="primary">rimM</name>
    <name evidence="8" type="ORF">AUCHE_01_01280</name>
</gene>
<evidence type="ECO:0000256" key="5">
    <source>
        <dbReference type="HAMAP-Rule" id="MF_00014"/>
    </source>
</evidence>
<dbReference type="HAMAP" id="MF_00014">
    <property type="entry name" value="Ribosome_mat_RimM"/>
    <property type="match status" value="1"/>
</dbReference>
<dbReference type="Pfam" id="PF01782">
    <property type="entry name" value="RimM"/>
    <property type="match status" value="1"/>
</dbReference>
<organism evidence="8 9">
    <name type="scientific">Austwickia chelonae NBRC 105200</name>
    <dbReference type="NCBI Taxonomy" id="1184607"/>
    <lineage>
        <taxon>Bacteria</taxon>
        <taxon>Bacillati</taxon>
        <taxon>Actinomycetota</taxon>
        <taxon>Actinomycetes</taxon>
        <taxon>Micrococcales</taxon>
        <taxon>Dermatophilaceae</taxon>
        <taxon>Austwickia</taxon>
    </lineage>
</organism>
<dbReference type="GO" id="GO:0006364">
    <property type="term" value="P:rRNA processing"/>
    <property type="evidence" value="ECO:0007669"/>
    <property type="project" value="UniProtKB-UniRule"/>
</dbReference>
<dbReference type="STRING" id="100225.SAMN05421595_1696"/>
<comment type="subunit">
    <text evidence="5">Binds ribosomal protein uS19.</text>
</comment>
<dbReference type="PANTHER" id="PTHR33692:SF1">
    <property type="entry name" value="RIBOSOME MATURATION FACTOR RIMM"/>
    <property type="match status" value="1"/>
</dbReference>
<keyword evidence="1 5" id="KW-0963">Cytoplasm</keyword>
<dbReference type="InterPro" id="IPR002676">
    <property type="entry name" value="RimM_N"/>
</dbReference>
<proteinExistence type="inferred from homology"/>
<evidence type="ECO:0000256" key="1">
    <source>
        <dbReference type="ARBA" id="ARBA00022490"/>
    </source>
</evidence>
<dbReference type="SUPFAM" id="SSF50447">
    <property type="entry name" value="Translation proteins"/>
    <property type="match status" value="1"/>
</dbReference>
<feature type="domain" description="Ribosome maturation factor RimM PRC barrel" evidence="7">
    <location>
        <begin position="96"/>
        <end position="163"/>
    </location>
</feature>
<dbReference type="EMBL" id="BAGZ01000001">
    <property type="protein sequence ID" value="GAB76566.1"/>
    <property type="molecule type" value="Genomic_DNA"/>
</dbReference>
<dbReference type="GO" id="GO:0005840">
    <property type="term" value="C:ribosome"/>
    <property type="evidence" value="ECO:0007669"/>
    <property type="project" value="InterPro"/>
</dbReference>
<dbReference type="SUPFAM" id="SSF50346">
    <property type="entry name" value="PRC-barrel domain"/>
    <property type="match status" value="1"/>
</dbReference>
<dbReference type="Gene3D" id="2.30.30.240">
    <property type="entry name" value="PRC-barrel domain"/>
    <property type="match status" value="1"/>
</dbReference>
<comment type="subcellular location">
    <subcellularLocation>
        <location evidence="5">Cytoplasm</location>
    </subcellularLocation>
</comment>
<keyword evidence="4 5" id="KW-0143">Chaperone</keyword>
<dbReference type="eggNOG" id="COG0806">
    <property type="taxonomic scope" value="Bacteria"/>
</dbReference>
<dbReference type="InterPro" id="IPR036976">
    <property type="entry name" value="RimM_N_sf"/>
</dbReference>
<comment type="similarity">
    <text evidence="5">Belongs to the RimM family.</text>
</comment>